<accession>A0ABD5SMX9</accession>
<dbReference type="RefSeq" id="WP_273738870.1">
    <property type="nucleotide sequence ID" value="NZ_JAQIVI010000199.1"/>
</dbReference>
<keyword evidence="2" id="KW-0812">Transmembrane</keyword>
<evidence type="ECO:0000313" key="4">
    <source>
        <dbReference type="EMBL" id="MFC6765875.1"/>
    </source>
</evidence>
<proteinExistence type="predicted"/>
<dbReference type="InterPro" id="IPR002102">
    <property type="entry name" value="Cohesin_dom"/>
</dbReference>
<feature type="transmembrane region" description="Helical" evidence="2">
    <location>
        <begin position="208"/>
        <end position="227"/>
    </location>
</feature>
<feature type="domain" description="Cohesin" evidence="3">
    <location>
        <begin position="55"/>
        <end position="168"/>
    </location>
</feature>
<dbReference type="AlphaFoldDB" id="A0ABD5SMX9"/>
<feature type="transmembrane region" description="Helical" evidence="2">
    <location>
        <begin position="20"/>
        <end position="43"/>
    </location>
</feature>
<evidence type="ECO:0000259" key="3">
    <source>
        <dbReference type="Pfam" id="PF00963"/>
    </source>
</evidence>
<sequence>MPPEREDGDRDVPTSVARIAVSIGLAVLLVLSMMGVVGTAAAIDQVAILSPEQRTVEAAPGETIEIDVTLRSQGGHGGEGVSRVALVAQYHPDSVEVSDIERGPWLEGEESEIRTTETIAHEEGRAALEQRREPAAGGTSGSGTIATLTVQVAADAPAGTTTISFNETDVTLTGDWPIAVVDESVTIAIDGDDDEAAENGSSGPIPGFTAGLALAAIVLAALLLVAARDRRRE</sequence>
<dbReference type="Pfam" id="PF00963">
    <property type="entry name" value="Cohesin"/>
    <property type="match status" value="1"/>
</dbReference>
<dbReference type="Gene3D" id="2.60.40.680">
    <property type="match status" value="1"/>
</dbReference>
<evidence type="ECO:0000256" key="2">
    <source>
        <dbReference type="SAM" id="Phobius"/>
    </source>
</evidence>
<gene>
    <name evidence="4" type="ORF">ACFQE6_12995</name>
</gene>
<dbReference type="Proteomes" id="UP001596383">
    <property type="component" value="Unassembled WGS sequence"/>
</dbReference>
<keyword evidence="2" id="KW-0472">Membrane</keyword>
<comment type="caution">
    <text evidence="4">The sequence shown here is derived from an EMBL/GenBank/DDBJ whole genome shotgun (WGS) entry which is preliminary data.</text>
</comment>
<feature type="region of interest" description="Disordered" evidence="1">
    <location>
        <begin position="123"/>
        <end position="142"/>
    </location>
</feature>
<organism evidence="4 5">
    <name type="scientific">Natrinema soli</name>
    <dbReference type="NCBI Taxonomy" id="1930624"/>
    <lineage>
        <taxon>Archaea</taxon>
        <taxon>Methanobacteriati</taxon>
        <taxon>Methanobacteriota</taxon>
        <taxon>Stenosarchaea group</taxon>
        <taxon>Halobacteria</taxon>
        <taxon>Halobacteriales</taxon>
        <taxon>Natrialbaceae</taxon>
        <taxon>Natrinema</taxon>
    </lineage>
</organism>
<dbReference type="EMBL" id="JBHSWV010000199">
    <property type="protein sequence ID" value="MFC6765875.1"/>
    <property type="molecule type" value="Genomic_DNA"/>
</dbReference>
<evidence type="ECO:0000313" key="5">
    <source>
        <dbReference type="Proteomes" id="UP001596383"/>
    </source>
</evidence>
<dbReference type="InterPro" id="IPR008965">
    <property type="entry name" value="CBM2/CBM3_carb-bd_dom_sf"/>
</dbReference>
<protein>
    <submittedName>
        <fullName evidence="4">Cohesin domain-containing protein</fullName>
    </submittedName>
</protein>
<name>A0ABD5SMX9_9EURY</name>
<dbReference type="SUPFAM" id="SSF49384">
    <property type="entry name" value="Carbohydrate-binding domain"/>
    <property type="match status" value="1"/>
</dbReference>
<evidence type="ECO:0000256" key="1">
    <source>
        <dbReference type="SAM" id="MobiDB-lite"/>
    </source>
</evidence>
<keyword evidence="2" id="KW-1133">Transmembrane helix</keyword>
<keyword evidence="5" id="KW-1185">Reference proteome</keyword>
<reference evidence="4 5" key="1">
    <citation type="journal article" date="2019" name="Int. J. Syst. Evol. Microbiol.">
        <title>The Global Catalogue of Microorganisms (GCM) 10K type strain sequencing project: providing services to taxonomists for standard genome sequencing and annotation.</title>
        <authorList>
            <consortium name="The Broad Institute Genomics Platform"/>
            <consortium name="The Broad Institute Genome Sequencing Center for Infectious Disease"/>
            <person name="Wu L."/>
            <person name="Ma J."/>
        </authorList>
    </citation>
    <scope>NUCLEOTIDE SEQUENCE [LARGE SCALE GENOMIC DNA]</scope>
    <source>
        <strain evidence="4 5">LMG 29247</strain>
    </source>
</reference>
<feature type="compositionally biased region" description="Basic and acidic residues" evidence="1">
    <location>
        <begin position="123"/>
        <end position="134"/>
    </location>
</feature>